<organism evidence="3 4">
    <name type="scientific">Theobroma cacao</name>
    <name type="common">Cacao</name>
    <name type="synonym">Cocoa</name>
    <dbReference type="NCBI Taxonomy" id="3641"/>
    <lineage>
        <taxon>Eukaryota</taxon>
        <taxon>Viridiplantae</taxon>
        <taxon>Streptophyta</taxon>
        <taxon>Embryophyta</taxon>
        <taxon>Tracheophyta</taxon>
        <taxon>Spermatophyta</taxon>
        <taxon>Magnoliopsida</taxon>
        <taxon>eudicotyledons</taxon>
        <taxon>Gunneridae</taxon>
        <taxon>Pentapetalae</taxon>
        <taxon>rosids</taxon>
        <taxon>malvids</taxon>
        <taxon>Malvales</taxon>
        <taxon>Malvaceae</taxon>
        <taxon>Byttnerioideae</taxon>
        <taxon>Theobroma</taxon>
    </lineage>
</organism>
<evidence type="ECO:0000256" key="1">
    <source>
        <dbReference type="ARBA" id="ARBA00008668"/>
    </source>
</evidence>
<dbReference type="InterPro" id="IPR001087">
    <property type="entry name" value="GDSL"/>
</dbReference>
<reference evidence="3 4" key="1">
    <citation type="journal article" date="2013" name="Genome Biol.">
        <title>The genome sequence of the most widely cultivated cacao type and its use to identify candidate genes regulating pod color.</title>
        <authorList>
            <person name="Motamayor J.C."/>
            <person name="Mockaitis K."/>
            <person name="Schmutz J."/>
            <person name="Haiminen N."/>
            <person name="Iii D.L."/>
            <person name="Cornejo O."/>
            <person name="Findley S.D."/>
            <person name="Zheng P."/>
            <person name="Utro F."/>
            <person name="Royaert S."/>
            <person name="Saski C."/>
            <person name="Jenkins J."/>
            <person name="Podicheti R."/>
            <person name="Zhao M."/>
            <person name="Scheffler B.E."/>
            <person name="Stack J.C."/>
            <person name="Feltus F.A."/>
            <person name="Mustiga G.M."/>
            <person name="Amores F."/>
            <person name="Phillips W."/>
            <person name="Marelli J.P."/>
            <person name="May G.D."/>
            <person name="Shapiro H."/>
            <person name="Ma J."/>
            <person name="Bustamante C.D."/>
            <person name="Schnell R.J."/>
            <person name="Main D."/>
            <person name="Gilbert D."/>
            <person name="Parida L."/>
            <person name="Kuhn D.N."/>
        </authorList>
    </citation>
    <scope>NUCLEOTIDE SEQUENCE [LARGE SCALE GENOMIC DNA]</scope>
    <source>
        <strain evidence="4">cv. Matina 1-6</strain>
    </source>
</reference>
<gene>
    <name evidence="3" type="ORF">TCM_030912</name>
</gene>
<evidence type="ECO:0000313" key="4">
    <source>
        <dbReference type="Proteomes" id="UP000026915"/>
    </source>
</evidence>
<dbReference type="GO" id="GO:0016788">
    <property type="term" value="F:hydrolase activity, acting on ester bonds"/>
    <property type="evidence" value="ECO:0007669"/>
    <property type="project" value="InterPro"/>
</dbReference>
<dbReference type="InParanoid" id="A0A061F686"/>
<sequence length="202" mass="22093">MYVSMYISKALMLHFCSLAITLSIMATSSSSYSLKQLLVVSFLFVITIDTSDHVNGCFTSIFSFGDSFTDNGNLVHISLSESGELPHCAFPPHGRAYVGHPTGRCSDGRFYSFLHGFAAEGLGLPLLLPYFGGENGTSQNFQKGVNLAVLGATALDFSFFEERGVHNHFTNFSSRDEEGLFKDALPTLCSSSLGFRLFCTYQ</sequence>
<evidence type="ECO:0000313" key="3">
    <source>
        <dbReference type="EMBL" id="EOY12398.1"/>
    </source>
</evidence>
<dbReference type="EMBL" id="CM001885">
    <property type="protein sequence ID" value="EOY12398.1"/>
    <property type="molecule type" value="Genomic_DNA"/>
</dbReference>
<dbReference type="Gene3D" id="3.40.50.1110">
    <property type="entry name" value="SGNH hydrolase"/>
    <property type="match status" value="1"/>
</dbReference>
<dbReference type="OMA" id="FVITIDT"/>
<name>A0A061F686_THECC</name>
<dbReference type="STRING" id="3641.A0A061F686"/>
<dbReference type="HOGENOM" id="CLU_015101_10_4_1"/>
<protein>
    <submittedName>
        <fullName evidence="3">GDSL esterase/lipase</fullName>
    </submittedName>
</protein>
<keyword evidence="4" id="KW-1185">Reference proteome</keyword>
<dbReference type="AlphaFoldDB" id="A0A061F686"/>
<evidence type="ECO:0000256" key="2">
    <source>
        <dbReference type="ARBA" id="ARBA00023180"/>
    </source>
</evidence>
<dbReference type="PANTHER" id="PTHR22835">
    <property type="entry name" value="ZINC FINGER FYVE DOMAIN CONTAINING PROTEIN"/>
    <property type="match status" value="1"/>
</dbReference>
<dbReference type="eggNOG" id="ENOG502QSMM">
    <property type="taxonomic scope" value="Eukaryota"/>
</dbReference>
<dbReference type="InterPro" id="IPR036514">
    <property type="entry name" value="SGNH_hydro_sf"/>
</dbReference>
<dbReference type="Proteomes" id="UP000026915">
    <property type="component" value="Chromosome 7"/>
</dbReference>
<dbReference type="Pfam" id="PF00657">
    <property type="entry name" value="Lipase_GDSL"/>
    <property type="match status" value="1"/>
</dbReference>
<proteinExistence type="inferred from homology"/>
<keyword evidence="2" id="KW-0325">Glycoprotein</keyword>
<dbReference type="Gramene" id="EOY12398">
    <property type="protein sequence ID" value="EOY12398"/>
    <property type="gene ID" value="TCM_030912"/>
</dbReference>
<comment type="similarity">
    <text evidence="1">Belongs to the 'GDSL' lipolytic enzyme family.</text>
</comment>
<accession>A0A061F686</accession>
<dbReference type="PANTHER" id="PTHR22835:SF683">
    <property type="entry name" value="OS05G0506800 PROTEIN"/>
    <property type="match status" value="1"/>
</dbReference>